<evidence type="ECO:0000313" key="2">
    <source>
        <dbReference type="EMBL" id="GJS50018.1"/>
    </source>
</evidence>
<protein>
    <recommendedName>
        <fullName evidence="4">No apical meristem-associated C-terminal domain-containing protein</fullName>
    </recommendedName>
</protein>
<reference evidence="2" key="1">
    <citation type="journal article" date="2022" name="Int. J. Mol. Sci.">
        <title>Draft Genome of Tanacetum Coccineum: Genomic Comparison of Closely Related Tanacetum-Family Plants.</title>
        <authorList>
            <person name="Yamashiro T."/>
            <person name="Shiraishi A."/>
            <person name="Nakayama K."/>
            <person name="Satake H."/>
        </authorList>
    </citation>
    <scope>NUCLEOTIDE SEQUENCE</scope>
</reference>
<feature type="compositionally biased region" description="Acidic residues" evidence="1">
    <location>
        <begin position="99"/>
        <end position="109"/>
    </location>
</feature>
<feature type="region of interest" description="Disordered" evidence="1">
    <location>
        <begin position="158"/>
        <end position="218"/>
    </location>
</feature>
<dbReference type="Proteomes" id="UP001151760">
    <property type="component" value="Unassembled WGS sequence"/>
</dbReference>
<evidence type="ECO:0000313" key="3">
    <source>
        <dbReference type="Proteomes" id="UP001151760"/>
    </source>
</evidence>
<reference evidence="2" key="2">
    <citation type="submission" date="2022-01" db="EMBL/GenBank/DDBJ databases">
        <authorList>
            <person name="Yamashiro T."/>
            <person name="Shiraishi A."/>
            <person name="Satake H."/>
            <person name="Nakayama K."/>
        </authorList>
    </citation>
    <scope>NUCLEOTIDE SEQUENCE</scope>
</reference>
<organism evidence="2 3">
    <name type="scientific">Tanacetum coccineum</name>
    <dbReference type="NCBI Taxonomy" id="301880"/>
    <lineage>
        <taxon>Eukaryota</taxon>
        <taxon>Viridiplantae</taxon>
        <taxon>Streptophyta</taxon>
        <taxon>Embryophyta</taxon>
        <taxon>Tracheophyta</taxon>
        <taxon>Spermatophyta</taxon>
        <taxon>Magnoliopsida</taxon>
        <taxon>eudicotyledons</taxon>
        <taxon>Gunneridae</taxon>
        <taxon>Pentapetalae</taxon>
        <taxon>asterids</taxon>
        <taxon>campanulids</taxon>
        <taxon>Asterales</taxon>
        <taxon>Asteraceae</taxon>
        <taxon>Asteroideae</taxon>
        <taxon>Anthemideae</taxon>
        <taxon>Anthemidinae</taxon>
        <taxon>Tanacetum</taxon>
    </lineage>
</organism>
<feature type="region of interest" description="Disordered" evidence="1">
    <location>
        <begin position="95"/>
        <end position="134"/>
    </location>
</feature>
<keyword evidence="3" id="KW-1185">Reference proteome</keyword>
<sequence length="330" mass="37864">MTSMFTTKACANTNDLTSMTLSLGAIAINILKDHQVVKMNCLMFTKNTKNEKNPRLQETNLWISEKSYRLTTDNRYISDISAAKADIYNTGSAHGSALVDDDDDDDSPVEEMSPVNKPSKRASRAKKNDAKDKELAKDWTKVKEIMLCQAWCNVSENSEKGNSIKERKKSKTSESTSGSAYGGFNLNDEADEYEEAREHRPLGRDDAKAKKKSPASSREGSFSFVDLVADKYLGIKSTKWERMQEQNDSYIQLKNRELDIQKVARKEATDLKREKLKIQRRKLQLYKKKKKRDKNILFYNLVIDPSLPVIQQQKLQEMNDEIKETYNLDY</sequence>
<dbReference type="EMBL" id="BQNB010008486">
    <property type="protein sequence ID" value="GJS50018.1"/>
    <property type="molecule type" value="Genomic_DNA"/>
</dbReference>
<accession>A0ABQ4WB22</accession>
<proteinExistence type="predicted"/>
<gene>
    <name evidence="2" type="ORF">Tco_0600139</name>
</gene>
<evidence type="ECO:0008006" key="4">
    <source>
        <dbReference type="Google" id="ProtNLM"/>
    </source>
</evidence>
<feature type="compositionally biased region" description="Basic and acidic residues" evidence="1">
    <location>
        <begin position="196"/>
        <end position="208"/>
    </location>
</feature>
<evidence type="ECO:0000256" key="1">
    <source>
        <dbReference type="SAM" id="MobiDB-lite"/>
    </source>
</evidence>
<comment type="caution">
    <text evidence="2">The sequence shown here is derived from an EMBL/GenBank/DDBJ whole genome shotgun (WGS) entry which is preliminary data.</text>
</comment>
<name>A0ABQ4WB22_9ASTR</name>